<organism evidence="7">
    <name type="scientific">Drosophila mojavensis</name>
    <name type="common">Fruit fly</name>
    <dbReference type="NCBI Taxonomy" id="7230"/>
    <lineage>
        <taxon>Eukaryota</taxon>
        <taxon>Metazoa</taxon>
        <taxon>Ecdysozoa</taxon>
        <taxon>Arthropoda</taxon>
        <taxon>Hexapoda</taxon>
        <taxon>Insecta</taxon>
        <taxon>Pterygota</taxon>
        <taxon>Neoptera</taxon>
        <taxon>Endopterygota</taxon>
        <taxon>Diptera</taxon>
        <taxon>Brachycera</taxon>
        <taxon>Muscomorpha</taxon>
        <taxon>Ephydroidea</taxon>
        <taxon>Drosophilidae</taxon>
        <taxon>Drosophila</taxon>
    </lineage>
</organism>
<comment type="subcellular location">
    <subcellularLocation>
        <location evidence="1">Secreted</location>
    </subcellularLocation>
</comment>
<dbReference type="SUPFAM" id="SSF55797">
    <property type="entry name" value="PR-1-like"/>
    <property type="match status" value="1"/>
</dbReference>
<evidence type="ECO:0000256" key="1">
    <source>
        <dbReference type="ARBA" id="ARBA00004613"/>
    </source>
</evidence>
<evidence type="ECO:0000313" key="7">
    <source>
        <dbReference type="EMBL" id="AJC97614.1"/>
    </source>
</evidence>
<feature type="chain" id="PRO_5002109771" description="SCP domain-containing protein" evidence="5">
    <location>
        <begin position="23"/>
        <end position="290"/>
    </location>
</feature>
<dbReference type="EMBL" id="KP236483">
    <property type="protein sequence ID" value="AJC97614.1"/>
    <property type="molecule type" value="Genomic_DNA"/>
</dbReference>
<evidence type="ECO:0000256" key="3">
    <source>
        <dbReference type="ARBA" id="ARBA00022525"/>
    </source>
</evidence>
<proteinExistence type="inferred from homology"/>
<keyword evidence="3" id="KW-0964">Secreted</keyword>
<feature type="domain" description="SCP" evidence="6">
    <location>
        <begin position="70"/>
        <end position="229"/>
    </location>
</feature>
<dbReference type="OrthoDB" id="414826at2759"/>
<gene>
    <name evidence="7" type="primary">GI19546</name>
</gene>
<dbReference type="PIRSF" id="PIRSF038921">
    <property type="entry name" value="P14a"/>
    <property type="match status" value="1"/>
</dbReference>
<evidence type="ECO:0000256" key="5">
    <source>
        <dbReference type="SAM" id="SignalP"/>
    </source>
</evidence>
<dbReference type="GO" id="GO:0005576">
    <property type="term" value="C:extracellular region"/>
    <property type="evidence" value="ECO:0007669"/>
    <property type="project" value="UniProtKB-SubCell"/>
</dbReference>
<dbReference type="CDD" id="cd05380">
    <property type="entry name" value="CAP_euk"/>
    <property type="match status" value="1"/>
</dbReference>
<feature type="signal peptide" evidence="5">
    <location>
        <begin position="1"/>
        <end position="22"/>
    </location>
</feature>
<comment type="similarity">
    <text evidence="2">Belongs to the CRISP family.</text>
</comment>
<dbReference type="InterPro" id="IPR014044">
    <property type="entry name" value="CAP_dom"/>
</dbReference>
<accession>A0A0B4UC77</accession>
<dbReference type="Gene3D" id="3.40.33.10">
    <property type="entry name" value="CAP"/>
    <property type="match status" value="1"/>
</dbReference>
<sequence length="290" mass="32364">MSSRYLLLLLFGCAGILGYANARKCMLKEPLTYEEADYCTESQPHLGCNHNQKFGAHCQATARLLEIKPELSKAIVRQMNVYRNIVAKGGLPNLPAAGRMNKLGWDESLAKLAGLAAMRCVLDPIKRSFTATHASKPGYTAILTKYPTSQKQTVHQIMYSHLKTFYNQHIHITPTSLLSGEGRNGRDVSHFLQLITGMNSRVGCGIAIFHEKEWTVQLMICLYGCNKHPNSFTYSIGQTPKISCDCPDTDQEFKNLCPYNVVEEDCGLLNEEGLTTTPKPKPALDIIEYF</sequence>
<name>A0A0B4UC77_DROMO</name>
<evidence type="ECO:0000256" key="4">
    <source>
        <dbReference type="ARBA" id="ARBA00022729"/>
    </source>
</evidence>
<dbReference type="InterPro" id="IPR034763">
    <property type="entry name" value="P14a_insect"/>
</dbReference>
<reference evidence="7" key="1">
    <citation type="journal article" date="2015" name="J. Evol. Biol.">
        <title>Molecular evolution of candidate genes involved in post-mating-prezygotic reproductive isolation.</title>
        <authorList>
            <person name="Bono J.M."/>
            <person name="Matzkin L.M."/>
            <person name="Hoang K."/>
            <person name="Brandsmeier L."/>
        </authorList>
    </citation>
    <scope>NUCLEOTIDE SEQUENCE</scope>
    <source>
        <strain evidence="7">MJBC216</strain>
    </source>
</reference>
<dbReference type="AlphaFoldDB" id="A0A0B4UC77"/>
<dbReference type="Pfam" id="PF00188">
    <property type="entry name" value="CAP"/>
    <property type="match status" value="1"/>
</dbReference>
<evidence type="ECO:0000259" key="6">
    <source>
        <dbReference type="SMART" id="SM00198"/>
    </source>
</evidence>
<dbReference type="SMART" id="SM00198">
    <property type="entry name" value="SCP"/>
    <property type="match status" value="1"/>
</dbReference>
<evidence type="ECO:0000256" key="2">
    <source>
        <dbReference type="ARBA" id="ARBA00009923"/>
    </source>
</evidence>
<protein>
    <recommendedName>
        <fullName evidence="6">SCP domain-containing protein</fullName>
    </recommendedName>
</protein>
<keyword evidence="4 5" id="KW-0732">Signal</keyword>
<dbReference type="InterPro" id="IPR035940">
    <property type="entry name" value="CAP_sf"/>
</dbReference>